<dbReference type="Pfam" id="PF00327">
    <property type="entry name" value="Ribosomal_L30"/>
    <property type="match status" value="1"/>
</dbReference>
<dbReference type="GO" id="GO:0000463">
    <property type="term" value="P:maturation of LSU-rRNA from tricistronic rRNA transcript (SSU-rRNA, 5.8S rRNA, LSU-rRNA)"/>
    <property type="evidence" value="ECO:0007669"/>
    <property type="project" value="EnsemblFungi"/>
</dbReference>
<evidence type="ECO:0000256" key="2">
    <source>
        <dbReference type="SAM" id="Coils"/>
    </source>
</evidence>
<evidence type="ECO:0000313" key="6">
    <source>
        <dbReference type="Proteomes" id="UP000095038"/>
    </source>
</evidence>
<dbReference type="InParanoid" id="A0A1D2VR07"/>
<dbReference type="GO" id="GO:0030687">
    <property type="term" value="C:preribosome, large subunit precursor"/>
    <property type="evidence" value="ECO:0007669"/>
    <property type="project" value="EnsemblFungi"/>
</dbReference>
<evidence type="ECO:0000256" key="1">
    <source>
        <dbReference type="ARBA" id="ARBA00007594"/>
    </source>
</evidence>
<organism evidence="5 6">
    <name type="scientific">Ascoidea rubescens DSM 1968</name>
    <dbReference type="NCBI Taxonomy" id="1344418"/>
    <lineage>
        <taxon>Eukaryota</taxon>
        <taxon>Fungi</taxon>
        <taxon>Dikarya</taxon>
        <taxon>Ascomycota</taxon>
        <taxon>Saccharomycotina</taxon>
        <taxon>Saccharomycetes</taxon>
        <taxon>Ascoideaceae</taxon>
        <taxon>Ascoidea</taxon>
    </lineage>
</organism>
<feature type="coiled-coil region" evidence="2">
    <location>
        <begin position="55"/>
        <end position="125"/>
    </location>
</feature>
<dbReference type="STRING" id="1344418.A0A1D2VR07"/>
<dbReference type="AlphaFoldDB" id="A0A1D2VR07"/>
<evidence type="ECO:0000313" key="5">
    <source>
        <dbReference type="EMBL" id="ODV64041.1"/>
    </source>
</evidence>
<keyword evidence="5" id="KW-0689">Ribosomal protein</keyword>
<comment type="similarity">
    <text evidence="1">Belongs to the universal ribosomal protein uL30 family.</text>
</comment>
<dbReference type="GO" id="GO:0003735">
    <property type="term" value="F:structural constituent of ribosome"/>
    <property type="evidence" value="ECO:0007669"/>
    <property type="project" value="TreeGrafter"/>
</dbReference>
<feature type="region of interest" description="Disordered" evidence="3">
    <location>
        <begin position="219"/>
        <end position="238"/>
    </location>
</feature>
<dbReference type="InterPro" id="IPR036919">
    <property type="entry name" value="Ribo_uL30_ferredoxin-like_sf"/>
</dbReference>
<dbReference type="CDD" id="cd01657">
    <property type="entry name" value="Ribosomal_L7_archeal_euk"/>
    <property type="match status" value="1"/>
</dbReference>
<dbReference type="RefSeq" id="XP_020050348.1">
    <property type="nucleotide sequence ID" value="XM_020192426.1"/>
</dbReference>
<feature type="compositionally biased region" description="Low complexity" evidence="3">
    <location>
        <begin position="224"/>
        <end position="236"/>
    </location>
</feature>
<dbReference type="Proteomes" id="UP000095038">
    <property type="component" value="Unassembled WGS sequence"/>
</dbReference>
<dbReference type="InterPro" id="IPR039699">
    <property type="entry name" value="Ribosomal_uL30"/>
</dbReference>
<proteinExistence type="inferred from homology"/>
<protein>
    <submittedName>
        <fullName evidence="5">Ribosomal protein L30p/L7e</fullName>
    </submittedName>
</protein>
<dbReference type="InterPro" id="IPR016082">
    <property type="entry name" value="Ribosomal_uL30_ferredoxin-like"/>
</dbReference>
<keyword evidence="2" id="KW-0175">Coiled coil</keyword>
<dbReference type="SUPFAM" id="SSF55129">
    <property type="entry name" value="Ribosomal protein L30p/L7e"/>
    <property type="match status" value="1"/>
</dbReference>
<dbReference type="OrthoDB" id="28644at2759"/>
<evidence type="ECO:0000256" key="3">
    <source>
        <dbReference type="SAM" id="MobiDB-lite"/>
    </source>
</evidence>
<accession>A0A1D2VR07</accession>
<dbReference type="GO" id="GO:0042134">
    <property type="term" value="F:rRNA primary transcript binding"/>
    <property type="evidence" value="ECO:0007669"/>
    <property type="project" value="EnsemblFungi"/>
</dbReference>
<feature type="domain" description="Large ribosomal subunit protein uL30-like ferredoxin-like fold" evidence="4">
    <location>
        <begin position="152"/>
        <end position="193"/>
    </location>
</feature>
<dbReference type="FunCoup" id="A0A1D2VR07">
    <property type="interactions" value="378"/>
</dbReference>
<keyword evidence="6" id="KW-1185">Reference proteome</keyword>
<dbReference type="GO" id="GO:0000465">
    <property type="term" value="P:exonucleolytic trimming to generate mature 5'-end of 5.8S rRNA from tricistronic rRNA transcript (SSU-rRNA, 5.8S rRNA, LSU-rRNA)"/>
    <property type="evidence" value="ECO:0007669"/>
    <property type="project" value="EnsemblFungi"/>
</dbReference>
<keyword evidence="5" id="KW-0687">Ribonucleoprotein</keyword>
<evidence type="ECO:0000259" key="4">
    <source>
        <dbReference type="Pfam" id="PF00327"/>
    </source>
</evidence>
<gene>
    <name evidence="5" type="ORF">ASCRUDRAFT_73757</name>
</gene>
<dbReference type="InterPro" id="IPR035808">
    <property type="entry name" value="Ribosomal_uL30_euk_arc"/>
</dbReference>
<dbReference type="GO" id="GO:0022625">
    <property type="term" value="C:cytosolic large ribosomal subunit"/>
    <property type="evidence" value="ECO:0007669"/>
    <property type="project" value="TreeGrafter"/>
</dbReference>
<dbReference type="PANTHER" id="PTHR11524">
    <property type="entry name" value="60S RIBOSOMAL PROTEIN L7"/>
    <property type="match status" value="1"/>
</dbReference>
<dbReference type="Gene3D" id="3.30.1390.20">
    <property type="entry name" value="Ribosomal protein L30, ferredoxin-like fold domain"/>
    <property type="match status" value="1"/>
</dbReference>
<name>A0A1D2VR07_9ASCO</name>
<dbReference type="EMBL" id="KV454475">
    <property type="protein sequence ID" value="ODV64041.1"/>
    <property type="molecule type" value="Genomic_DNA"/>
</dbReference>
<dbReference type="GeneID" id="30966062"/>
<dbReference type="GO" id="GO:0005730">
    <property type="term" value="C:nucleolus"/>
    <property type="evidence" value="ECO:0007669"/>
    <property type="project" value="EnsemblFungi"/>
</dbReference>
<dbReference type="PANTHER" id="PTHR11524:SF26">
    <property type="entry name" value="RIBOSOME BIOGENESIS PROTEIN RLP7"/>
    <property type="match status" value="1"/>
</dbReference>
<reference evidence="6" key="1">
    <citation type="submission" date="2016-05" db="EMBL/GenBank/DDBJ databases">
        <title>Comparative genomics of biotechnologically important yeasts.</title>
        <authorList>
            <consortium name="DOE Joint Genome Institute"/>
            <person name="Riley R."/>
            <person name="Haridas S."/>
            <person name="Wolfe K.H."/>
            <person name="Lopes M.R."/>
            <person name="Hittinger C.T."/>
            <person name="Goker M."/>
            <person name="Salamov A."/>
            <person name="Wisecaver J."/>
            <person name="Long T.M."/>
            <person name="Aerts A.L."/>
            <person name="Barry K."/>
            <person name="Choi C."/>
            <person name="Clum A."/>
            <person name="Coughlan A.Y."/>
            <person name="Deshpande S."/>
            <person name="Douglass A.P."/>
            <person name="Hanson S.J."/>
            <person name="Klenk H.-P."/>
            <person name="Labutti K."/>
            <person name="Lapidus A."/>
            <person name="Lindquist E."/>
            <person name="Lipzen A."/>
            <person name="Meier-Kolthoff J.P."/>
            <person name="Ohm R.A."/>
            <person name="Otillar R.P."/>
            <person name="Pangilinan J."/>
            <person name="Peng Y."/>
            <person name="Rokas A."/>
            <person name="Rosa C.A."/>
            <person name="Scheuner C."/>
            <person name="Sibirny A.A."/>
            <person name="Slot J.C."/>
            <person name="Stielow J.B."/>
            <person name="Sun H."/>
            <person name="Kurtzman C.P."/>
            <person name="Blackwell M."/>
            <person name="Grigoriev I.V."/>
            <person name="Jeffries T.W."/>
        </authorList>
    </citation>
    <scope>NUCLEOTIDE SEQUENCE [LARGE SCALE GENOMIC DNA]</scope>
    <source>
        <strain evidence="6">DSM 1968</strain>
    </source>
</reference>
<sequence>MSQQPDLFSNSNPEILLKKRKNATELRFQKQTLAKQRLQKQKSQKRIEKKKFIRAETLIAKHQETQKENKRLARLVKKTLAAQKKTISNKNNGFQKILTKTVDINNNTEEDNEEEEQEQEQDNILSEKIEVYNGEPRLLFVIKVTPPHNTNVQVPYKARQILQALRLKHSNLGVFVKLSPLVLNLLKLIAPYIVVGEPNLITVRQLIQKRAAIKKSYIKPDSPANHNNNANNNHNNNDIHIKLDDNEVILNDNQIVEDNLGQYGIICVEDIIHEISSLRTNDNFKKINQFLNPFKLNPPVNGWGPISKLKRIELKNDKIKNKISNSDDVPLIQIDINKYIQNYV</sequence>